<dbReference type="EMBL" id="JAPNKE010000002">
    <property type="protein sequence ID" value="MCY1013398.1"/>
    <property type="molecule type" value="Genomic_DNA"/>
</dbReference>
<dbReference type="AlphaFoldDB" id="A0A9X3F7W9"/>
<name>A0A9X3F7W9_9BACT</name>
<protein>
    <submittedName>
        <fullName evidence="1">Uncharacterized protein</fullName>
    </submittedName>
</protein>
<proteinExistence type="predicted"/>
<keyword evidence="2" id="KW-1185">Reference proteome</keyword>
<organism evidence="1 2">
    <name type="scientific">Nannocystis pusilla</name>
    <dbReference type="NCBI Taxonomy" id="889268"/>
    <lineage>
        <taxon>Bacteria</taxon>
        <taxon>Pseudomonadati</taxon>
        <taxon>Myxococcota</taxon>
        <taxon>Polyangia</taxon>
        <taxon>Nannocystales</taxon>
        <taxon>Nannocystaceae</taxon>
        <taxon>Nannocystis</taxon>
    </lineage>
</organism>
<accession>A0A9X3F7W9</accession>
<evidence type="ECO:0000313" key="1">
    <source>
        <dbReference type="EMBL" id="MCY1013398.1"/>
    </source>
</evidence>
<dbReference type="Proteomes" id="UP001150924">
    <property type="component" value="Unassembled WGS sequence"/>
</dbReference>
<sequence length="112" mass="11926">MRSAEMALFCCIAAQSTPDNLGDRGCPRESRHVSDGLPAMSAVALGSPSVPDPTLPLHDLAANDAPGIVDVLARIGRRSLLRAALWIVDGERREEPVKLVAERSAASRARVE</sequence>
<gene>
    <name evidence="1" type="ORF">OV079_49305</name>
</gene>
<dbReference type="RefSeq" id="WP_267777297.1">
    <property type="nucleotide sequence ID" value="NZ_JAPNKE010000002.1"/>
</dbReference>
<comment type="caution">
    <text evidence="1">The sequence shown here is derived from an EMBL/GenBank/DDBJ whole genome shotgun (WGS) entry which is preliminary data.</text>
</comment>
<reference evidence="1" key="1">
    <citation type="submission" date="2022-11" db="EMBL/GenBank/DDBJ databases">
        <title>Minimal conservation of predation-associated metabolite biosynthetic gene clusters underscores biosynthetic potential of Myxococcota including descriptions for ten novel species: Archangium lansinium sp. nov., Myxococcus landrumus sp. nov., Nannocystis bai.</title>
        <authorList>
            <person name="Ahearne A."/>
            <person name="Stevens C."/>
            <person name="Phillips K."/>
        </authorList>
    </citation>
    <scope>NUCLEOTIDE SEQUENCE</scope>
    <source>
        <strain evidence="1">Na p29</strain>
    </source>
</reference>
<evidence type="ECO:0000313" key="2">
    <source>
        <dbReference type="Proteomes" id="UP001150924"/>
    </source>
</evidence>